<dbReference type="PANTHER" id="PTHR33488:SF2">
    <property type="entry name" value="EARLY ENDOSOME ANTIGEN 1-LIKE"/>
    <property type="match status" value="1"/>
</dbReference>
<comment type="caution">
    <text evidence="2">The sequence shown here is derived from an EMBL/GenBank/DDBJ whole genome shotgun (WGS) entry which is preliminary data.</text>
</comment>
<evidence type="ECO:0000313" key="3">
    <source>
        <dbReference type="Proteomes" id="UP001430848"/>
    </source>
</evidence>
<sequence>MSSTTTTITVASVASTTVTGELTAKATEEAVAKAKDQQIRQSAIATAGPEFVESVGNSQLFRLDWDQLLCAAPTSVSILGACILAANSETARTITLTSSDKPLKGFRSISLNGCLIEVVNQGSHAFRSADTNMGLISLISGKITGPQTGPGGLDMQDSLADQMKLLKKAADDCLSAAKNIDDDFSRWLDLVSELHRAAIERQGSAEEQSRQAKLDIAATSVRVDIATDQQKAASEAVALLKDTMQTTQDAFKKASDSYPSGWDVIGMEFVSGLTQTFLAGANNIVNKKTGGKQNKNTGKTGNTESNGHSQSGHAQPSVLPENSTDPVYEQIHTYMTAITSLKAVVTAGPNHGPDWDEIVNPKNDRTALSFLKTMQQMASSSIGANTTSLPGQMYKGILSDWASIVGVLEGMTNGARGISWKSPDAKSAAVVDIVSRTNTLYENATALNSTAKTASGMSGGQMPMVAKCNSQDSSSGRSTSTSEQILSSATNRLNTTQAAFTAAQQNYQKSADTLVAVDGQLGQLKASLGKLQSEKMTYDEIKGVLAQGIAMVIDLKAQVAKLLQFFDSVSTLILFVTEYQVGPFLQFLQRQQDKLEGGSIAGLTFSDFQRQTIFTSAITIRAYYQVFGRISSMYGNISKDNIMPGMQMVNEFSKPGLTPDQVTEKSNELTNFSDKATRNIKAAVSSVQADLKSQLSKMVTKSSQDIALLPPAPEFVKKAIESGKNVNTDAVAQGLADYKTVSSSVDLVF</sequence>
<dbReference type="Proteomes" id="UP001430848">
    <property type="component" value="Unassembled WGS sequence"/>
</dbReference>
<dbReference type="EMBL" id="JAKNSF020000056">
    <property type="protein sequence ID" value="KAK7724660.1"/>
    <property type="molecule type" value="Genomic_DNA"/>
</dbReference>
<evidence type="ECO:0000256" key="1">
    <source>
        <dbReference type="SAM" id="MobiDB-lite"/>
    </source>
</evidence>
<name>A0ABR1P2K5_DIAER</name>
<gene>
    <name evidence="2" type="ORF">SLS63_008640</name>
</gene>
<evidence type="ECO:0000313" key="2">
    <source>
        <dbReference type="EMBL" id="KAK7724660.1"/>
    </source>
</evidence>
<keyword evidence="3" id="KW-1185">Reference proteome</keyword>
<feature type="compositionally biased region" description="Polar residues" evidence="1">
    <location>
        <begin position="304"/>
        <end position="323"/>
    </location>
</feature>
<protein>
    <submittedName>
        <fullName evidence="2">Uncharacterized protein</fullName>
    </submittedName>
</protein>
<accession>A0ABR1P2K5</accession>
<proteinExistence type="predicted"/>
<organism evidence="2 3">
    <name type="scientific">Diaporthe eres</name>
    <name type="common">Phomopsis oblonga</name>
    <dbReference type="NCBI Taxonomy" id="83184"/>
    <lineage>
        <taxon>Eukaryota</taxon>
        <taxon>Fungi</taxon>
        <taxon>Dikarya</taxon>
        <taxon>Ascomycota</taxon>
        <taxon>Pezizomycotina</taxon>
        <taxon>Sordariomycetes</taxon>
        <taxon>Sordariomycetidae</taxon>
        <taxon>Diaporthales</taxon>
        <taxon>Diaporthaceae</taxon>
        <taxon>Diaporthe</taxon>
        <taxon>Diaporthe eres species complex</taxon>
    </lineage>
</organism>
<reference evidence="2 3" key="1">
    <citation type="submission" date="2024-02" db="EMBL/GenBank/DDBJ databases">
        <title>De novo assembly and annotation of 12 fungi associated with fruit tree decline syndrome in Ontario, Canada.</title>
        <authorList>
            <person name="Sulman M."/>
            <person name="Ellouze W."/>
            <person name="Ilyukhin E."/>
        </authorList>
    </citation>
    <scope>NUCLEOTIDE SEQUENCE [LARGE SCALE GENOMIC DNA]</scope>
    <source>
        <strain evidence="2 3">M169</strain>
    </source>
</reference>
<feature type="compositionally biased region" description="Low complexity" evidence="1">
    <location>
        <begin position="286"/>
        <end position="303"/>
    </location>
</feature>
<feature type="region of interest" description="Disordered" evidence="1">
    <location>
        <begin position="286"/>
        <end position="323"/>
    </location>
</feature>
<dbReference type="PANTHER" id="PTHR33488">
    <property type="entry name" value="ZGC:162509"/>
    <property type="match status" value="1"/>
</dbReference>